<dbReference type="GO" id="GO:0000712">
    <property type="term" value="P:resolution of meiotic recombination intermediates"/>
    <property type="evidence" value="ECO:0007669"/>
    <property type="project" value="TreeGrafter"/>
</dbReference>
<keyword evidence="3" id="KW-0238">DNA-binding</keyword>
<dbReference type="InterPro" id="IPR029003">
    <property type="entry name" value="CENP-S/Mhf1"/>
</dbReference>
<organism evidence="5">
    <name type="scientific">Cyberlindnera fabianii</name>
    <name type="common">Yeast</name>
    <name type="synonym">Hansenula fabianii</name>
    <dbReference type="NCBI Taxonomy" id="36022"/>
    <lineage>
        <taxon>Eukaryota</taxon>
        <taxon>Fungi</taxon>
        <taxon>Dikarya</taxon>
        <taxon>Ascomycota</taxon>
        <taxon>Saccharomycotina</taxon>
        <taxon>Saccharomycetes</taxon>
        <taxon>Phaffomycetales</taxon>
        <taxon>Phaffomycetaceae</taxon>
        <taxon>Cyberlindnera</taxon>
    </lineage>
</organism>
<evidence type="ECO:0000313" key="5">
    <source>
        <dbReference type="EMBL" id="CDR37762.1"/>
    </source>
</evidence>
<gene>
    <name evidence="5" type="ORF">CYFA0S_01e16622g</name>
</gene>
<dbReference type="CDD" id="cd22919">
    <property type="entry name" value="HFD_CENP-S"/>
    <property type="match status" value="1"/>
</dbReference>
<dbReference type="Gene3D" id="1.10.20.10">
    <property type="entry name" value="Histone, subunit A"/>
    <property type="match status" value="1"/>
</dbReference>
<evidence type="ECO:0000256" key="3">
    <source>
        <dbReference type="ARBA" id="ARBA00023125"/>
    </source>
</evidence>
<dbReference type="Pfam" id="PF15630">
    <property type="entry name" value="CENP-S"/>
    <property type="match status" value="1"/>
</dbReference>
<dbReference type="GO" id="GO:0031297">
    <property type="term" value="P:replication fork processing"/>
    <property type="evidence" value="ECO:0007669"/>
    <property type="project" value="TreeGrafter"/>
</dbReference>
<dbReference type="GO" id="GO:0003677">
    <property type="term" value="F:DNA binding"/>
    <property type="evidence" value="ECO:0007669"/>
    <property type="project" value="UniProtKB-KW"/>
</dbReference>
<name>A0A061AJJ4_CYBFA</name>
<evidence type="ECO:0000256" key="2">
    <source>
        <dbReference type="ARBA" id="ARBA00022763"/>
    </source>
</evidence>
<dbReference type="AlphaFoldDB" id="A0A061AJJ4"/>
<evidence type="ECO:0000256" key="1">
    <source>
        <dbReference type="ARBA" id="ARBA00006612"/>
    </source>
</evidence>
<dbReference type="SUPFAM" id="SSF47113">
    <property type="entry name" value="Histone-fold"/>
    <property type="match status" value="1"/>
</dbReference>
<sequence length="126" mass="14111">MKALTEDEKALAAHLKARLWLAVGKIVEAEVAELSAPEGKPIKATPQFIASLVELVYNQVIQLGEDLESFARHAKRKTITPDDMMMVVRRSEDLTQLLREHLQALNGRALEMEDDDGFEDNLLQAT</sequence>
<protein>
    <submittedName>
        <fullName evidence="5">CYFA0S01e16622g1_1</fullName>
    </submittedName>
</protein>
<dbReference type="PANTHER" id="PTHR22980:SF0">
    <property type="entry name" value="CENTROMERE PROTEIN S"/>
    <property type="match status" value="1"/>
</dbReference>
<dbReference type="InterPro" id="IPR009072">
    <property type="entry name" value="Histone-fold"/>
</dbReference>
<comment type="similarity">
    <text evidence="1">Belongs to the TAF9 family. CENP-S/MHF1 subfamily.</text>
</comment>
<proteinExistence type="inferred from homology"/>
<dbReference type="VEuPathDB" id="FungiDB:BON22_1642"/>
<keyword evidence="2" id="KW-0227">DNA damage</keyword>
<reference evidence="5" key="1">
    <citation type="journal article" date="2014" name="Genome Announc.">
        <title>Genome sequence of the yeast Cyberlindnera fabianii (Hansenula fabianii).</title>
        <authorList>
            <person name="Freel K.C."/>
            <person name="Sarilar V."/>
            <person name="Neuveglise C."/>
            <person name="Devillers H."/>
            <person name="Friedrich A."/>
            <person name="Schacherer J."/>
        </authorList>
    </citation>
    <scope>NUCLEOTIDE SEQUENCE</scope>
    <source>
        <strain evidence="5">YJS4271</strain>
    </source>
</reference>
<dbReference type="GO" id="GO:0006281">
    <property type="term" value="P:DNA repair"/>
    <property type="evidence" value="ECO:0007669"/>
    <property type="project" value="UniProtKB-KW"/>
</dbReference>
<dbReference type="EMBL" id="LK052886">
    <property type="protein sequence ID" value="CDR37762.1"/>
    <property type="molecule type" value="Genomic_DNA"/>
</dbReference>
<evidence type="ECO:0000256" key="4">
    <source>
        <dbReference type="ARBA" id="ARBA00023204"/>
    </source>
</evidence>
<dbReference type="GO" id="GO:0071821">
    <property type="term" value="C:FANCM-MHF complex"/>
    <property type="evidence" value="ECO:0007669"/>
    <property type="project" value="InterPro"/>
</dbReference>
<dbReference type="GO" id="GO:0003682">
    <property type="term" value="F:chromatin binding"/>
    <property type="evidence" value="ECO:0007669"/>
    <property type="project" value="TreeGrafter"/>
</dbReference>
<dbReference type="OrthoDB" id="1872155at2759"/>
<dbReference type="PANTHER" id="PTHR22980">
    <property type="entry name" value="CORTISTATIN"/>
    <property type="match status" value="1"/>
</dbReference>
<keyword evidence="4" id="KW-0234">DNA repair</keyword>
<dbReference type="GO" id="GO:0046982">
    <property type="term" value="F:protein heterodimerization activity"/>
    <property type="evidence" value="ECO:0007669"/>
    <property type="project" value="InterPro"/>
</dbReference>
<accession>A0A061AJJ4</accession>
<dbReference type="PhylomeDB" id="A0A061AJJ4"/>